<proteinExistence type="predicted"/>
<reference evidence="1" key="1">
    <citation type="journal article" date="2021" name="PeerJ">
        <title>Extensive microbial diversity within the chicken gut microbiome revealed by metagenomics and culture.</title>
        <authorList>
            <person name="Gilroy R."/>
            <person name="Ravi A."/>
            <person name="Getino M."/>
            <person name="Pursley I."/>
            <person name="Horton D.L."/>
            <person name="Alikhan N.F."/>
            <person name="Baker D."/>
            <person name="Gharbi K."/>
            <person name="Hall N."/>
            <person name="Watson M."/>
            <person name="Adriaenssens E.M."/>
            <person name="Foster-Nyarko E."/>
            <person name="Jarju S."/>
            <person name="Secka A."/>
            <person name="Antonio M."/>
            <person name="Oren A."/>
            <person name="Chaudhuri R.R."/>
            <person name="La Ragione R."/>
            <person name="Hildebrand F."/>
            <person name="Pallen M.J."/>
        </authorList>
    </citation>
    <scope>NUCLEOTIDE SEQUENCE</scope>
    <source>
        <strain evidence="1">CHK55-1828</strain>
    </source>
</reference>
<organism evidence="1 2">
    <name type="scientific">Mediterranea massiliensis</name>
    <dbReference type="NCBI Taxonomy" id="1841865"/>
    <lineage>
        <taxon>Bacteria</taxon>
        <taxon>Pseudomonadati</taxon>
        <taxon>Bacteroidota</taxon>
        <taxon>Bacteroidia</taxon>
        <taxon>Bacteroidales</taxon>
        <taxon>Bacteroidaceae</taxon>
        <taxon>Mediterranea</taxon>
    </lineage>
</organism>
<dbReference type="EMBL" id="DYVX01000001">
    <property type="protein sequence ID" value="HJF90762.1"/>
    <property type="molecule type" value="Genomic_DNA"/>
</dbReference>
<dbReference type="Proteomes" id="UP000717835">
    <property type="component" value="Unassembled WGS sequence"/>
</dbReference>
<protein>
    <submittedName>
        <fullName evidence="1">Uncharacterized protein</fullName>
    </submittedName>
</protein>
<dbReference type="RefSeq" id="WP_087251656.1">
    <property type="nucleotide sequence ID" value="NZ_DYVX01000001.1"/>
</dbReference>
<reference evidence="1" key="2">
    <citation type="submission" date="2021-09" db="EMBL/GenBank/DDBJ databases">
        <authorList>
            <person name="Gilroy R."/>
        </authorList>
    </citation>
    <scope>NUCLEOTIDE SEQUENCE</scope>
    <source>
        <strain evidence="1">CHK55-1828</strain>
    </source>
</reference>
<comment type="caution">
    <text evidence="1">The sequence shown here is derived from an EMBL/GenBank/DDBJ whole genome shotgun (WGS) entry which is preliminary data.</text>
</comment>
<dbReference type="AlphaFoldDB" id="A0A921LCM7"/>
<evidence type="ECO:0000313" key="2">
    <source>
        <dbReference type="Proteomes" id="UP000717835"/>
    </source>
</evidence>
<gene>
    <name evidence="1" type="ORF">K8W02_00015</name>
</gene>
<sequence length="128" mass="14716">MTKDRFEEALDYICHYDYVSELKNITPKVTKDFVEVSLSLVTSDDEIDYGEYPCKKSMTRLFHKELYPILVNDGFLDEKGKASDEVAEAKAWKVYLCLTDGDDVYASIHLFDYTEEGVKLVGESANYK</sequence>
<evidence type="ECO:0000313" key="1">
    <source>
        <dbReference type="EMBL" id="HJF90762.1"/>
    </source>
</evidence>
<accession>A0A921LCM7</accession>
<name>A0A921LCM7_9BACT</name>